<evidence type="ECO:0000313" key="13">
    <source>
        <dbReference type="Proteomes" id="UP001254488"/>
    </source>
</evidence>
<evidence type="ECO:0000256" key="2">
    <source>
        <dbReference type="ARBA" id="ARBA00006742"/>
    </source>
</evidence>
<dbReference type="NCBIfam" id="TIGR00739">
    <property type="entry name" value="yajC"/>
    <property type="match status" value="1"/>
</dbReference>
<evidence type="ECO:0000256" key="10">
    <source>
        <dbReference type="ARBA" id="ARBA00023136"/>
    </source>
</evidence>
<keyword evidence="10 11" id="KW-0472">Membrane</keyword>
<dbReference type="PANTHER" id="PTHR33909">
    <property type="entry name" value="SEC TRANSLOCON ACCESSORY COMPLEX SUBUNIT YAJC"/>
    <property type="match status" value="1"/>
</dbReference>
<evidence type="ECO:0000256" key="9">
    <source>
        <dbReference type="ARBA" id="ARBA00023010"/>
    </source>
</evidence>
<evidence type="ECO:0000313" key="12">
    <source>
        <dbReference type="EMBL" id="MDT0555116.1"/>
    </source>
</evidence>
<feature type="transmembrane region" description="Helical" evidence="11">
    <location>
        <begin position="6"/>
        <end position="24"/>
    </location>
</feature>
<comment type="similarity">
    <text evidence="2">Belongs to the YajC family.</text>
</comment>
<keyword evidence="6 11" id="KW-0812">Transmembrane</keyword>
<keyword evidence="9" id="KW-0811">Translocation</keyword>
<proteinExistence type="inferred from homology"/>
<name>A0ABU2YB81_9FLAO</name>
<dbReference type="PANTHER" id="PTHR33909:SF1">
    <property type="entry name" value="SEC TRANSLOCON ACCESSORY COMPLEX SUBUNIT YAJC"/>
    <property type="match status" value="1"/>
</dbReference>
<evidence type="ECO:0000256" key="8">
    <source>
        <dbReference type="ARBA" id="ARBA00022989"/>
    </source>
</evidence>
<evidence type="ECO:0000256" key="7">
    <source>
        <dbReference type="ARBA" id="ARBA00022927"/>
    </source>
</evidence>
<evidence type="ECO:0000256" key="4">
    <source>
        <dbReference type="ARBA" id="ARBA00022448"/>
    </source>
</evidence>
<reference evidence="12 13" key="1">
    <citation type="submission" date="2023-09" db="EMBL/GenBank/DDBJ databases">
        <authorList>
            <person name="Rey-Velasco X."/>
        </authorList>
    </citation>
    <scope>NUCLEOTIDE SEQUENCE [LARGE SCALE GENOMIC DNA]</scope>
    <source>
        <strain evidence="12 13">W242</strain>
    </source>
</reference>
<keyword evidence="7" id="KW-0653">Protein transport</keyword>
<evidence type="ECO:0000256" key="11">
    <source>
        <dbReference type="SAM" id="Phobius"/>
    </source>
</evidence>
<evidence type="ECO:0000256" key="3">
    <source>
        <dbReference type="ARBA" id="ARBA00014962"/>
    </source>
</evidence>
<comment type="subcellular location">
    <subcellularLocation>
        <location evidence="1">Cell membrane</location>
        <topology evidence="1">Single-pass membrane protein</topology>
    </subcellularLocation>
</comment>
<comment type="caution">
    <text evidence="12">The sequence shown here is derived from an EMBL/GenBank/DDBJ whole genome shotgun (WGS) entry which is preliminary data.</text>
</comment>
<dbReference type="EMBL" id="JAVRHZ010000001">
    <property type="protein sequence ID" value="MDT0555116.1"/>
    <property type="molecule type" value="Genomic_DNA"/>
</dbReference>
<keyword evidence="8 11" id="KW-1133">Transmembrane helix</keyword>
<keyword evidence="13" id="KW-1185">Reference proteome</keyword>
<sequence>MDQIQGFLPIILLFLVMYLFLIRPQMKRQKQEKKFANEIKTGDKVITKSGLHGKILNLNDDGTCIIETGAGKMKFERSALSMEMSNKLNNPPAKK</sequence>
<gene>
    <name evidence="12" type="primary">yajC</name>
    <name evidence="12" type="ORF">RM538_03810</name>
</gene>
<organism evidence="12 13">
    <name type="scientific">Patiriisocius hiemis</name>
    <dbReference type="NCBI Taxonomy" id="3075604"/>
    <lineage>
        <taxon>Bacteria</taxon>
        <taxon>Pseudomonadati</taxon>
        <taxon>Bacteroidota</taxon>
        <taxon>Flavobacteriia</taxon>
        <taxon>Flavobacteriales</taxon>
        <taxon>Flavobacteriaceae</taxon>
        <taxon>Patiriisocius</taxon>
    </lineage>
</organism>
<keyword evidence="5" id="KW-1003">Cell membrane</keyword>
<dbReference type="Proteomes" id="UP001254488">
    <property type="component" value="Unassembled WGS sequence"/>
</dbReference>
<dbReference type="InterPro" id="IPR003849">
    <property type="entry name" value="Preprotein_translocase_YajC"/>
</dbReference>
<protein>
    <recommendedName>
        <fullName evidence="3">Sec translocon accessory complex subunit YajC</fullName>
    </recommendedName>
</protein>
<dbReference type="SMART" id="SM01323">
    <property type="entry name" value="YajC"/>
    <property type="match status" value="1"/>
</dbReference>
<dbReference type="RefSeq" id="WP_311332066.1">
    <property type="nucleotide sequence ID" value="NZ_JAVRHZ010000001.1"/>
</dbReference>
<dbReference type="Pfam" id="PF02699">
    <property type="entry name" value="YajC"/>
    <property type="match status" value="1"/>
</dbReference>
<evidence type="ECO:0000256" key="5">
    <source>
        <dbReference type="ARBA" id="ARBA00022475"/>
    </source>
</evidence>
<keyword evidence="4" id="KW-0813">Transport</keyword>
<dbReference type="PRINTS" id="PR01853">
    <property type="entry name" value="YAJCTRNLCASE"/>
</dbReference>
<accession>A0ABU2YB81</accession>
<evidence type="ECO:0000256" key="1">
    <source>
        <dbReference type="ARBA" id="ARBA00004162"/>
    </source>
</evidence>
<evidence type="ECO:0000256" key="6">
    <source>
        <dbReference type="ARBA" id="ARBA00022692"/>
    </source>
</evidence>